<keyword evidence="4 10" id="KW-0396">Initiation factor</keyword>
<proteinExistence type="inferred from homology"/>
<dbReference type="GO" id="GO:0000049">
    <property type="term" value="F:tRNA binding"/>
    <property type="evidence" value="ECO:0007669"/>
    <property type="project" value="UniProtKB-UniRule"/>
</dbReference>
<dbReference type="GO" id="GO:0006417">
    <property type="term" value="P:regulation of translation"/>
    <property type="evidence" value="ECO:0007669"/>
    <property type="project" value="UniProtKB-KW"/>
</dbReference>
<evidence type="ECO:0000256" key="5">
    <source>
        <dbReference type="ARBA" id="ARBA00022574"/>
    </source>
</evidence>
<keyword evidence="9" id="KW-0175">Coiled coil</keyword>
<evidence type="ECO:0000313" key="14">
    <source>
        <dbReference type="Proteomes" id="UP000275408"/>
    </source>
</evidence>
<keyword evidence="5" id="KW-0853">WD repeat</keyword>
<evidence type="ECO:0000259" key="12">
    <source>
        <dbReference type="Pfam" id="PF08662"/>
    </source>
</evidence>
<dbReference type="PIRSF" id="PIRSF017222">
    <property type="entry name" value="eIF2A"/>
    <property type="match status" value="1"/>
</dbReference>
<dbReference type="Proteomes" id="UP000275408">
    <property type="component" value="Unassembled WGS sequence"/>
</dbReference>
<dbReference type="Pfam" id="PF08662">
    <property type="entry name" value="eIF2A"/>
    <property type="match status" value="1"/>
</dbReference>
<keyword evidence="7 10" id="KW-0810">Translation regulation</keyword>
<name>A0A3M6T6F6_POCDA</name>
<comment type="similarity">
    <text evidence="2 10">Belongs to the WD repeat EIF2A family.</text>
</comment>
<evidence type="ECO:0000256" key="2">
    <source>
        <dbReference type="ARBA" id="ARBA00009573"/>
    </source>
</evidence>
<reference evidence="13 14" key="1">
    <citation type="journal article" date="2018" name="Sci. Rep.">
        <title>Comparative analysis of the Pocillopora damicornis genome highlights role of immune system in coral evolution.</title>
        <authorList>
            <person name="Cunning R."/>
            <person name="Bay R.A."/>
            <person name="Gillette P."/>
            <person name="Baker A.C."/>
            <person name="Traylor-Knowles N."/>
        </authorList>
    </citation>
    <scope>NUCLEOTIDE SEQUENCE [LARGE SCALE GENOMIC DNA]</scope>
    <source>
        <strain evidence="13">RSMAS</strain>
        <tissue evidence="13">Whole animal</tissue>
    </source>
</reference>
<keyword evidence="14" id="KW-1185">Reference proteome</keyword>
<accession>A0A3M6T6F6</accession>
<gene>
    <name evidence="13" type="ORF">pdam_00000965</name>
</gene>
<dbReference type="Gene3D" id="2.130.10.10">
    <property type="entry name" value="YVTN repeat-like/Quinoprotein amine dehydrogenase"/>
    <property type="match status" value="1"/>
</dbReference>
<evidence type="ECO:0000256" key="3">
    <source>
        <dbReference type="ARBA" id="ARBA00013819"/>
    </source>
</evidence>
<organism evidence="13 14">
    <name type="scientific">Pocillopora damicornis</name>
    <name type="common">Cauliflower coral</name>
    <name type="synonym">Millepora damicornis</name>
    <dbReference type="NCBI Taxonomy" id="46731"/>
    <lineage>
        <taxon>Eukaryota</taxon>
        <taxon>Metazoa</taxon>
        <taxon>Cnidaria</taxon>
        <taxon>Anthozoa</taxon>
        <taxon>Hexacorallia</taxon>
        <taxon>Scleractinia</taxon>
        <taxon>Astrocoeniina</taxon>
        <taxon>Pocilloporidae</taxon>
        <taxon>Pocillopora</taxon>
    </lineage>
</organism>
<feature type="compositionally biased region" description="Basic and acidic residues" evidence="11">
    <location>
        <begin position="454"/>
        <end position="471"/>
    </location>
</feature>
<dbReference type="GO" id="GO:0003743">
    <property type="term" value="F:translation initiation factor activity"/>
    <property type="evidence" value="ECO:0007669"/>
    <property type="project" value="UniProtKB-UniRule"/>
</dbReference>
<evidence type="ECO:0000256" key="4">
    <source>
        <dbReference type="ARBA" id="ARBA00022540"/>
    </source>
</evidence>
<evidence type="ECO:0000256" key="1">
    <source>
        <dbReference type="ARBA" id="ARBA00003993"/>
    </source>
</evidence>
<dbReference type="GO" id="GO:0043022">
    <property type="term" value="F:ribosome binding"/>
    <property type="evidence" value="ECO:0007669"/>
    <property type="project" value="UniProtKB-UniRule"/>
</dbReference>
<dbReference type="GO" id="GO:0003729">
    <property type="term" value="F:mRNA binding"/>
    <property type="evidence" value="ECO:0007669"/>
    <property type="project" value="TreeGrafter"/>
</dbReference>
<evidence type="ECO:0000313" key="13">
    <source>
        <dbReference type="EMBL" id="RMX36951.1"/>
    </source>
</evidence>
<dbReference type="OrthoDB" id="2194683at2759"/>
<dbReference type="GO" id="GO:0022627">
    <property type="term" value="C:cytosolic small ribosomal subunit"/>
    <property type="evidence" value="ECO:0007669"/>
    <property type="project" value="TreeGrafter"/>
</dbReference>
<dbReference type="PANTHER" id="PTHR13227">
    <property type="entry name" value="EUKARYOTIC TRANSLATION INITIATION FACTOR 2A"/>
    <property type="match status" value="1"/>
</dbReference>
<evidence type="ECO:0000256" key="6">
    <source>
        <dbReference type="ARBA" id="ARBA00022737"/>
    </source>
</evidence>
<dbReference type="InterPro" id="IPR015943">
    <property type="entry name" value="WD40/YVTN_repeat-like_dom_sf"/>
</dbReference>
<evidence type="ECO:0000256" key="7">
    <source>
        <dbReference type="ARBA" id="ARBA00022845"/>
    </source>
</evidence>
<feature type="compositionally biased region" description="Basic and acidic residues" evidence="11">
    <location>
        <begin position="536"/>
        <end position="555"/>
    </location>
</feature>
<feature type="region of interest" description="Disordered" evidence="11">
    <location>
        <begin position="428"/>
        <end position="555"/>
    </location>
</feature>
<evidence type="ECO:0000256" key="10">
    <source>
        <dbReference type="PIRNR" id="PIRNR017222"/>
    </source>
</evidence>
<dbReference type="FunFam" id="2.130.10.10:FF:000149">
    <property type="entry name" value="Eukaryotic translation initiation factor 2A"/>
    <property type="match status" value="1"/>
</dbReference>
<evidence type="ECO:0000256" key="8">
    <source>
        <dbReference type="ARBA" id="ARBA00022917"/>
    </source>
</evidence>
<comment type="function">
    <text evidence="1 10">Functions in the early steps of protein synthesis of a small number of specific mRNAs. Acts by directing the binding of methionyl-tRNAi to 40S ribosomal subunits. In contrast to the eIF-2 complex, it binds methionyl-tRNAi to 40S subunits in a codon-dependent manner, whereas the eIF-2 complex binds methionyl-tRNAi to 40S subunits in a GTP-dependent manner.</text>
</comment>
<dbReference type="EMBL" id="RCHS01004213">
    <property type="protein sequence ID" value="RMX36951.1"/>
    <property type="molecule type" value="Genomic_DNA"/>
</dbReference>
<dbReference type="STRING" id="46731.A0A3M6T6F6"/>
<dbReference type="InterPro" id="IPR013979">
    <property type="entry name" value="TIF_beta_prop-like"/>
</dbReference>
<dbReference type="AlphaFoldDB" id="A0A3M6T6F6"/>
<sequence length="576" mass="64708">MFFFISVRGSDGISIVHGPPKFRQHEDFGSDNSPRCRAMTFSPDGSLFTWCNGQSVIVVDTSKFSLVCRIPKEKTQCLDFSPKATHLSIWEQYTASKDQSAGVNNLEIWNLQAGRLVAGFSQKKKDTWQPKWSEDESVCARSVNNEIHCFHEADFTSIATKLRLQGISDFELSPGPPPFTVAAYVPGSKGAPSYVRLFKHPNFDNPASVLANKSFFKADRVKLMWNKKGSAVLVVTTTDVDTTGASYYGEQTLHYISTSGESSMVQLAKRGPIYSVQWSPNSKEFCVVYGFMPAKATLFNIKCESLFDFGTGPRNDVFYNPHGNNILKRDMLSRISGKSEMWSRKDFKLISKPQASDSTYFEWCPDGEHILTATTSPRLREGNGYKLWHYTGKLLNERRVSELWEVKWQPVPDGKFKEPTIDYSAAVSATTQEQQKTKDVYRPPGLRGLAPSVKVHENEPAENMKPKEGQEISKSAAKNKKKREAKARAKQEQEVATQEAVRSKLPPSSPASPPVADTTLPPEKEKKLRNLKKKLRQIEDLKEQQRSGKTLEKNQLDKMAAEASLIKEIQELELGS</sequence>
<keyword evidence="6" id="KW-0677">Repeat</keyword>
<evidence type="ECO:0000256" key="9">
    <source>
        <dbReference type="ARBA" id="ARBA00023054"/>
    </source>
</evidence>
<evidence type="ECO:0000256" key="11">
    <source>
        <dbReference type="SAM" id="MobiDB-lite"/>
    </source>
</evidence>
<keyword evidence="8 10" id="KW-0648">Protein biosynthesis</keyword>
<comment type="caution">
    <text evidence="13">The sequence shown here is derived from an EMBL/GenBank/DDBJ whole genome shotgun (WGS) entry which is preliminary data.</text>
</comment>
<protein>
    <recommendedName>
        <fullName evidence="3 10">Eukaryotic translation initiation factor 2A</fullName>
        <shortName evidence="10">eIF-2A</shortName>
    </recommendedName>
</protein>
<feature type="domain" description="Translation initiation factor beta propellor-like" evidence="12">
    <location>
        <begin position="213"/>
        <end position="406"/>
    </location>
</feature>
<dbReference type="PANTHER" id="PTHR13227:SF0">
    <property type="entry name" value="EUKARYOTIC TRANSLATION INITIATION FACTOR 2A"/>
    <property type="match status" value="1"/>
</dbReference>
<dbReference type="SUPFAM" id="SSF82171">
    <property type="entry name" value="DPP6 N-terminal domain-like"/>
    <property type="match status" value="1"/>
</dbReference>
<dbReference type="InterPro" id="IPR011387">
    <property type="entry name" value="TIF2A"/>
</dbReference>